<name>A0A918TQ88_STRCJ</name>
<evidence type="ECO:0000259" key="1">
    <source>
        <dbReference type="Pfam" id="PF00561"/>
    </source>
</evidence>
<comment type="caution">
    <text evidence="2">The sequence shown here is derived from an EMBL/GenBank/DDBJ whole genome shotgun (WGS) entry which is preliminary data.</text>
</comment>
<dbReference type="Gene3D" id="3.40.50.1820">
    <property type="entry name" value="alpha/beta hydrolase"/>
    <property type="match status" value="1"/>
</dbReference>
<gene>
    <name evidence="2" type="ORF">GCM10010507_39060</name>
</gene>
<dbReference type="InterPro" id="IPR050471">
    <property type="entry name" value="AB_hydrolase"/>
</dbReference>
<sequence>MTLMSYGNLSAMTRIPALSTSVTGTGPGLLLAHGAGGSIEGNYAPVLPALAAAHTVVAPDYPGSGATPRATGPLTVDALADAVVAAADEAGLDTFTLIGYSLGTMVSVRVAARHPERVRGLVLSAGLARPDNRLRATLDLWQKLLAEGDLQAFARFVALSAFGEDFFNAVPQDQVGPFLDLIAAGVPAGTADQAAAVLTGDSTADLAGISVPTLVIAPTQDTLVSPAHSRYLADHIPGAEYAEIATGHVPMAERPEEWEKLIVAFLDRHGL</sequence>
<dbReference type="InterPro" id="IPR029058">
    <property type="entry name" value="AB_hydrolase_fold"/>
</dbReference>
<reference evidence="2" key="1">
    <citation type="journal article" date="2014" name="Int. J. Syst. Evol. Microbiol.">
        <title>Complete genome sequence of Corynebacterium casei LMG S-19264T (=DSM 44701T), isolated from a smear-ripened cheese.</title>
        <authorList>
            <consortium name="US DOE Joint Genome Institute (JGI-PGF)"/>
            <person name="Walter F."/>
            <person name="Albersmeier A."/>
            <person name="Kalinowski J."/>
            <person name="Ruckert C."/>
        </authorList>
    </citation>
    <scope>NUCLEOTIDE SEQUENCE</scope>
    <source>
        <strain evidence="2">JCM 4633</strain>
    </source>
</reference>
<evidence type="ECO:0000313" key="3">
    <source>
        <dbReference type="Proteomes" id="UP000646244"/>
    </source>
</evidence>
<organism evidence="2 3">
    <name type="scientific">Streptomyces cinnamoneus</name>
    <name type="common">Streptoverticillium cinnamoneum</name>
    <dbReference type="NCBI Taxonomy" id="53446"/>
    <lineage>
        <taxon>Bacteria</taxon>
        <taxon>Bacillati</taxon>
        <taxon>Actinomycetota</taxon>
        <taxon>Actinomycetes</taxon>
        <taxon>Kitasatosporales</taxon>
        <taxon>Streptomycetaceae</taxon>
        <taxon>Streptomyces</taxon>
        <taxon>Streptomyces cinnamoneus group</taxon>
    </lineage>
</organism>
<dbReference type="Proteomes" id="UP000646244">
    <property type="component" value="Unassembled WGS sequence"/>
</dbReference>
<dbReference type="Pfam" id="PF00561">
    <property type="entry name" value="Abhydrolase_1"/>
    <property type="match status" value="1"/>
</dbReference>
<accession>A0A918TQ88</accession>
<dbReference type="SUPFAM" id="SSF53474">
    <property type="entry name" value="alpha/beta-Hydrolases"/>
    <property type="match status" value="1"/>
</dbReference>
<dbReference type="PANTHER" id="PTHR43433:SF5">
    <property type="entry name" value="AB HYDROLASE-1 DOMAIN-CONTAINING PROTEIN"/>
    <property type="match status" value="1"/>
</dbReference>
<dbReference type="GO" id="GO:0003824">
    <property type="term" value="F:catalytic activity"/>
    <property type="evidence" value="ECO:0007669"/>
    <property type="project" value="UniProtKB-ARBA"/>
</dbReference>
<dbReference type="PRINTS" id="PR00111">
    <property type="entry name" value="ABHYDROLASE"/>
</dbReference>
<evidence type="ECO:0000313" key="2">
    <source>
        <dbReference type="EMBL" id="GHC58547.1"/>
    </source>
</evidence>
<reference evidence="2" key="2">
    <citation type="submission" date="2020-09" db="EMBL/GenBank/DDBJ databases">
        <authorList>
            <person name="Sun Q."/>
            <person name="Ohkuma M."/>
        </authorList>
    </citation>
    <scope>NUCLEOTIDE SEQUENCE</scope>
    <source>
        <strain evidence="2">JCM 4633</strain>
    </source>
</reference>
<dbReference type="InterPro" id="IPR000073">
    <property type="entry name" value="AB_hydrolase_1"/>
</dbReference>
<dbReference type="EMBL" id="BMVB01000013">
    <property type="protein sequence ID" value="GHC58547.1"/>
    <property type="molecule type" value="Genomic_DNA"/>
</dbReference>
<proteinExistence type="predicted"/>
<dbReference type="PANTHER" id="PTHR43433">
    <property type="entry name" value="HYDROLASE, ALPHA/BETA FOLD FAMILY PROTEIN"/>
    <property type="match status" value="1"/>
</dbReference>
<protein>
    <recommendedName>
        <fullName evidence="1">AB hydrolase-1 domain-containing protein</fullName>
    </recommendedName>
</protein>
<feature type="domain" description="AB hydrolase-1" evidence="1">
    <location>
        <begin position="29"/>
        <end position="255"/>
    </location>
</feature>
<dbReference type="AlphaFoldDB" id="A0A918TQ88"/>